<keyword evidence="3" id="KW-1185">Reference proteome</keyword>
<sequence length="78" mass="8139">RFPPSSPAPVFPMSHDPSPNMWTPVPPPAPFSLEDFVPLAPDVDPPRNDAAPPTPPPPLPPPPLNPGAPPPPPSPPID</sequence>
<proteinExistence type="predicted"/>
<organism evidence="2 3">
    <name type="scientific">Blyttiomyces helicus</name>
    <dbReference type="NCBI Taxonomy" id="388810"/>
    <lineage>
        <taxon>Eukaryota</taxon>
        <taxon>Fungi</taxon>
        <taxon>Fungi incertae sedis</taxon>
        <taxon>Chytridiomycota</taxon>
        <taxon>Chytridiomycota incertae sedis</taxon>
        <taxon>Chytridiomycetes</taxon>
        <taxon>Chytridiomycetes incertae sedis</taxon>
        <taxon>Blyttiomyces</taxon>
    </lineage>
</organism>
<name>A0A4P9W6L3_9FUNG</name>
<evidence type="ECO:0000256" key="1">
    <source>
        <dbReference type="SAM" id="MobiDB-lite"/>
    </source>
</evidence>
<protein>
    <submittedName>
        <fullName evidence="2">Uncharacterized protein</fullName>
    </submittedName>
</protein>
<dbReference type="AlphaFoldDB" id="A0A4P9W6L3"/>
<feature type="compositionally biased region" description="Pro residues" evidence="1">
    <location>
        <begin position="52"/>
        <end position="78"/>
    </location>
</feature>
<gene>
    <name evidence="2" type="ORF">BDK51DRAFT_18613</name>
</gene>
<feature type="compositionally biased region" description="Pro residues" evidence="1">
    <location>
        <begin position="1"/>
        <end position="10"/>
    </location>
</feature>
<dbReference type="EMBL" id="KZ997744">
    <property type="protein sequence ID" value="RKO87013.1"/>
    <property type="molecule type" value="Genomic_DNA"/>
</dbReference>
<feature type="region of interest" description="Disordered" evidence="1">
    <location>
        <begin position="1"/>
        <end position="78"/>
    </location>
</feature>
<dbReference type="PRINTS" id="PR01217">
    <property type="entry name" value="PRICHEXTENSN"/>
</dbReference>
<reference evidence="3" key="1">
    <citation type="journal article" date="2018" name="Nat. Microbiol.">
        <title>Leveraging single-cell genomics to expand the fungal tree of life.</title>
        <authorList>
            <person name="Ahrendt S.R."/>
            <person name="Quandt C.A."/>
            <person name="Ciobanu D."/>
            <person name="Clum A."/>
            <person name="Salamov A."/>
            <person name="Andreopoulos B."/>
            <person name="Cheng J.F."/>
            <person name="Woyke T."/>
            <person name="Pelin A."/>
            <person name="Henrissat B."/>
            <person name="Reynolds N.K."/>
            <person name="Benny G.L."/>
            <person name="Smith M.E."/>
            <person name="James T.Y."/>
            <person name="Grigoriev I.V."/>
        </authorList>
    </citation>
    <scope>NUCLEOTIDE SEQUENCE [LARGE SCALE GENOMIC DNA]</scope>
</reference>
<evidence type="ECO:0000313" key="2">
    <source>
        <dbReference type="EMBL" id="RKO87013.1"/>
    </source>
</evidence>
<accession>A0A4P9W6L3</accession>
<feature type="non-terminal residue" evidence="2">
    <location>
        <position position="1"/>
    </location>
</feature>
<evidence type="ECO:0000313" key="3">
    <source>
        <dbReference type="Proteomes" id="UP000269721"/>
    </source>
</evidence>
<dbReference type="Proteomes" id="UP000269721">
    <property type="component" value="Unassembled WGS sequence"/>
</dbReference>